<evidence type="ECO:0000256" key="2">
    <source>
        <dbReference type="SAM" id="SignalP"/>
    </source>
</evidence>
<feature type="chain" id="PRO_5014931037" evidence="2">
    <location>
        <begin position="24"/>
        <end position="234"/>
    </location>
</feature>
<evidence type="ECO:0000256" key="1">
    <source>
        <dbReference type="SAM" id="MobiDB-lite"/>
    </source>
</evidence>
<protein>
    <submittedName>
        <fullName evidence="3">Uncharacterized protein</fullName>
    </submittedName>
</protein>
<proteinExistence type="predicted"/>
<feature type="compositionally biased region" description="Basic and acidic residues" evidence="1">
    <location>
        <begin position="176"/>
        <end position="187"/>
    </location>
</feature>
<keyword evidence="2" id="KW-0732">Signal</keyword>
<gene>
    <name evidence="3" type="ORF">PCANC_23288</name>
</gene>
<organism evidence="3 4">
    <name type="scientific">Puccinia coronata f. sp. avenae</name>
    <dbReference type="NCBI Taxonomy" id="200324"/>
    <lineage>
        <taxon>Eukaryota</taxon>
        <taxon>Fungi</taxon>
        <taxon>Dikarya</taxon>
        <taxon>Basidiomycota</taxon>
        <taxon>Pucciniomycotina</taxon>
        <taxon>Pucciniomycetes</taxon>
        <taxon>Pucciniales</taxon>
        <taxon>Pucciniaceae</taxon>
        <taxon>Puccinia</taxon>
    </lineage>
</organism>
<dbReference type="EMBL" id="PGCJ01000520">
    <property type="protein sequence ID" value="PLW26821.1"/>
    <property type="molecule type" value="Genomic_DNA"/>
</dbReference>
<dbReference type="AlphaFoldDB" id="A0A2N5TMT9"/>
<evidence type="ECO:0000313" key="4">
    <source>
        <dbReference type="Proteomes" id="UP000235388"/>
    </source>
</evidence>
<reference evidence="3 4" key="1">
    <citation type="submission" date="2017-11" db="EMBL/GenBank/DDBJ databases">
        <title>De novo assembly and phasing of dikaryotic genomes from two isolates of Puccinia coronata f. sp. avenae, the causal agent of oat crown rust.</title>
        <authorList>
            <person name="Miller M.E."/>
            <person name="Zhang Y."/>
            <person name="Omidvar V."/>
            <person name="Sperschneider J."/>
            <person name="Schwessinger B."/>
            <person name="Raley C."/>
            <person name="Palmer J.M."/>
            <person name="Garnica D."/>
            <person name="Upadhyaya N."/>
            <person name="Rathjen J."/>
            <person name="Taylor J.M."/>
            <person name="Park R.F."/>
            <person name="Dodds P.N."/>
            <person name="Hirsch C.D."/>
            <person name="Kianian S.F."/>
            <person name="Figueroa M."/>
        </authorList>
    </citation>
    <scope>NUCLEOTIDE SEQUENCE [LARGE SCALE GENOMIC DNA]</scope>
    <source>
        <strain evidence="3">12NC29</strain>
    </source>
</reference>
<sequence>MKIASSAIITLLSVFFTIPSELAGVAYKKTELLKGAWVSGLPYDTLTQPEWQERSFIGFTGRNVMRGFSMATGKKHTDFYSRVLKRAKGSNIYITNDLTQKQTYLLFDPVKIKGQTCWLVKDIEPEERHTARARELQVFVKAKPLRSDDPNAQPQEYENAVYEVPNEDHDSEDEVHDSQDKGHDDSQSGHPMRSLTGMIKGLDAQIKKLSQTGHQSGSHIGGKLSKDKVSALRH</sequence>
<evidence type="ECO:0000313" key="3">
    <source>
        <dbReference type="EMBL" id="PLW26821.1"/>
    </source>
</evidence>
<comment type="caution">
    <text evidence="3">The sequence shown here is derived from an EMBL/GenBank/DDBJ whole genome shotgun (WGS) entry which is preliminary data.</text>
</comment>
<feature type="compositionally biased region" description="Polar residues" evidence="1">
    <location>
        <begin position="208"/>
        <end position="218"/>
    </location>
</feature>
<keyword evidence="4" id="KW-1185">Reference proteome</keyword>
<dbReference type="Proteomes" id="UP000235388">
    <property type="component" value="Unassembled WGS sequence"/>
</dbReference>
<feature type="signal peptide" evidence="2">
    <location>
        <begin position="1"/>
        <end position="23"/>
    </location>
</feature>
<feature type="compositionally biased region" description="Basic and acidic residues" evidence="1">
    <location>
        <begin position="224"/>
        <end position="234"/>
    </location>
</feature>
<accession>A0A2N5TMT9</accession>
<name>A0A2N5TMT9_9BASI</name>
<feature type="region of interest" description="Disordered" evidence="1">
    <location>
        <begin position="166"/>
        <end position="234"/>
    </location>
</feature>